<sequence>MKIQTAFLFLFQNDVIAVRMLENAANSARKKATKALFPALFTKMRGRVNSPRGHLSMQRGRMS</sequence>
<proteinExistence type="predicted"/>
<keyword evidence="2" id="KW-1185">Reference proteome</keyword>
<dbReference type="EMBL" id="CP038498">
    <property type="protein sequence ID" value="QJA18802.1"/>
    <property type="molecule type" value="Genomic_DNA"/>
</dbReference>
<evidence type="ECO:0000313" key="1">
    <source>
        <dbReference type="EMBL" id="QJA18802.1"/>
    </source>
</evidence>
<evidence type="ECO:0000313" key="2">
    <source>
        <dbReference type="Proteomes" id="UP000502681"/>
    </source>
</evidence>
<accession>A0ABX6KZ17</accession>
<dbReference type="RefSeq" id="WP_107170942.1">
    <property type="nucleotide sequence ID" value="NZ_CP038498.1"/>
</dbReference>
<gene>
    <name evidence="1" type="ORF">E2566_02030</name>
</gene>
<name>A0ABX6KZ17_9GAMM</name>
<reference evidence="1 2" key="1">
    <citation type="submission" date="2019-04" db="EMBL/GenBank/DDBJ databases">
        <title>Whole Genome Sequencing of Pectobacterium punjabense SS95.</title>
        <authorList>
            <person name="Sarfraz S."/>
            <person name="Oulghazi S."/>
            <person name="Roques C."/>
            <person name="Vandecasteele C."/>
            <person name="Faure D."/>
        </authorList>
    </citation>
    <scope>NUCLEOTIDE SEQUENCE [LARGE SCALE GENOMIC DNA]</scope>
    <source>
        <strain evidence="1 2">SS95</strain>
    </source>
</reference>
<evidence type="ECO:0008006" key="3">
    <source>
        <dbReference type="Google" id="ProtNLM"/>
    </source>
</evidence>
<organism evidence="1 2">
    <name type="scientific">Pectobacterium punjabense</name>
    <dbReference type="NCBI Taxonomy" id="2108399"/>
    <lineage>
        <taxon>Bacteria</taxon>
        <taxon>Pseudomonadati</taxon>
        <taxon>Pseudomonadota</taxon>
        <taxon>Gammaproteobacteria</taxon>
        <taxon>Enterobacterales</taxon>
        <taxon>Pectobacteriaceae</taxon>
        <taxon>Pectobacterium</taxon>
    </lineage>
</organism>
<dbReference type="Proteomes" id="UP000502681">
    <property type="component" value="Chromosome"/>
</dbReference>
<protein>
    <recommendedName>
        <fullName evidence="3">Phosphate starvation-inducible protein PhoH</fullName>
    </recommendedName>
</protein>
<dbReference type="GeneID" id="90761715"/>